<dbReference type="SUPFAM" id="SSF54928">
    <property type="entry name" value="RNA-binding domain, RBD"/>
    <property type="match status" value="1"/>
</dbReference>
<dbReference type="InterPro" id="IPR012677">
    <property type="entry name" value="Nucleotide-bd_a/b_plait_sf"/>
</dbReference>
<dbReference type="Gene3D" id="3.10.129.10">
    <property type="entry name" value="Hotdog Thioesterase"/>
    <property type="match status" value="1"/>
</dbReference>
<dbReference type="AlphaFoldDB" id="A0A1A8YW04"/>
<dbReference type="Gene3D" id="3.30.70.330">
    <property type="match status" value="1"/>
</dbReference>
<organism evidence="1 2">
    <name type="scientific">Plasmodium ovale wallikeri</name>
    <dbReference type="NCBI Taxonomy" id="864142"/>
    <lineage>
        <taxon>Eukaryota</taxon>
        <taxon>Sar</taxon>
        <taxon>Alveolata</taxon>
        <taxon>Apicomplexa</taxon>
        <taxon>Aconoidasida</taxon>
        <taxon>Haemosporida</taxon>
        <taxon>Plasmodiidae</taxon>
        <taxon>Plasmodium</taxon>
        <taxon>Plasmodium (Plasmodium)</taxon>
    </lineage>
</organism>
<keyword evidence="2" id="KW-1185">Reference proteome</keyword>
<dbReference type="Proteomes" id="UP000078555">
    <property type="component" value="Unassembled WGS sequence"/>
</dbReference>
<dbReference type="CDD" id="cd00586">
    <property type="entry name" value="4HBT"/>
    <property type="match status" value="1"/>
</dbReference>
<evidence type="ECO:0008006" key="3">
    <source>
        <dbReference type="Google" id="ProtNLM"/>
    </source>
</evidence>
<proteinExistence type="predicted"/>
<evidence type="ECO:0000313" key="1">
    <source>
        <dbReference type="EMBL" id="SBT35629.1"/>
    </source>
</evidence>
<dbReference type="InterPro" id="IPR035979">
    <property type="entry name" value="RBD_domain_sf"/>
</dbReference>
<dbReference type="EMBL" id="FLRD01000084">
    <property type="protein sequence ID" value="SBT35629.1"/>
    <property type="molecule type" value="Genomic_DNA"/>
</dbReference>
<reference evidence="2" key="1">
    <citation type="submission" date="2016-05" db="EMBL/GenBank/DDBJ databases">
        <authorList>
            <person name="Naeem R."/>
        </authorList>
    </citation>
    <scope>NUCLEOTIDE SEQUENCE [LARGE SCALE GENOMIC DNA]</scope>
</reference>
<evidence type="ECO:0000313" key="2">
    <source>
        <dbReference type="Proteomes" id="UP000078555"/>
    </source>
</evidence>
<name>A0A1A8YW04_PLAOA</name>
<protein>
    <recommendedName>
        <fullName evidence="3">RRM domain-containing protein</fullName>
    </recommendedName>
</protein>
<sequence>MFFKRFFHKYPGGSKIKCYIEKKKKKRINVSLFHQPLYSKNSKGYIDWRYCTPKSGYEYMYIYGENTIEITNLPNNKTNEYIQERLRKSLNKYGRLKIVRCLSNRNDPYINNNVCYATFHNKKDMQKCIRNINIRLPISLQYKILKFKSLYTNKHSDYNYFFKQDHYNYSTINIALNLFKYLQTNNCIMNVKNIYKHIFEYSFYSHKIITSGISVYNVFNNWINFIDFFDNLFIKTSKDNEVFISAKIMDDQNLRIYLNNKLIELKNKTIALNSVYWRKDSLQLPEDMEAKLNNEHPKKLKEEMQILSKTKDFYKIHDERHLFKLKLNKERKEKKRTGNSKGEIPNVESMQRDIKSCKRIVESRNLKLDVDGKTYTILYDAKKVNFSDLDILRIMFHPNHIKHCGNSIVNYIKELSGNDLSKLTFVVKHIDITYEKPLTYDENYKIIGGITYYGNTSLKITLIGTKSGSKIKNFAFSMKNLLGVVSSEQEEFLKNEKMLENVLEKYNKNNKGLIDMKDEQLKKIAENKKCLNYFLVNYTLVHVDKYGSKQTIREDYKSEYPPIEVEKLKEIANIIC</sequence>
<dbReference type="InterPro" id="IPR029069">
    <property type="entry name" value="HotDog_dom_sf"/>
</dbReference>
<dbReference type="SUPFAM" id="SSF54637">
    <property type="entry name" value="Thioesterase/thiol ester dehydrase-isomerase"/>
    <property type="match status" value="1"/>
</dbReference>
<accession>A0A1A8YW04</accession>
<dbReference type="GO" id="GO:0003676">
    <property type="term" value="F:nucleic acid binding"/>
    <property type="evidence" value="ECO:0007669"/>
    <property type="project" value="InterPro"/>
</dbReference>
<gene>
    <name evidence="1" type="ORF">POVWA1_028440</name>
</gene>